<dbReference type="EMBL" id="MT144844">
    <property type="protein sequence ID" value="QJI00344.1"/>
    <property type="molecule type" value="Genomic_DNA"/>
</dbReference>
<evidence type="ECO:0000313" key="2">
    <source>
        <dbReference type="EMBL" id="QJI00344.1"/>
    </source>
</evidence>
<sequence>MRSALDLETRLIKTAELFAPGRKGADAVTWLLDDYPRLVAEIRQLRRHLDGFNEEQSAFDQRLEALQKACSSILEL</sequence>
<evidence type="ECO:0000313" key="1">
    <source>
        <dbReference type="EMBL" id="QJA43615.1"/>
    </source>
</evidence>
<gene>
    <name evidence="1" type="ORF">TM448A03113_0001</name>
    <name evidence="2" type="ORF">TM448B01926_0011</name>
</gene>
<proteinExistence type="predicted"/>
<evidence type="ECO:0008006" key="3">
    <source>
        <dbReference type="Google" id="ProtNLM"/>
    </source>
</evidence>
<reference evidence="1" key="1">
    <citation type="submission" date="2020-03" db="EMBL/GenBank/DDBJ databases">
        <title>The deep terrestrial virosphere.</title>
        <authorList>
            <person name="Holmfeldt K."/>
            <person name="Nilsson E."/>
            <person name="Simone D."/>
            <person name="Lopez-Fernandez M."/>
            <person name="Wu X."/>
            <person name="de Brujin I."/>
            <person name="Lundin D."/>
            <person name="Andersson A."/>
            <person name="Bertilsson S."/>
            <person name="Dopson M."/>
        </authorList>
    </citation>
    <scope>NUCLEOTIDE SEQUENCE</scope>
    <source>
        <strain evidence="1">TM448A03113</strain>
        <strain evidence="2">TM448B01926</strain>
    </source>
</reference>
<name>A0A6H1Z8J1_9ZZZZ</name>
<dbReference type="AlphaFoldDB" id="A0A6H1Z8J1"/>
<accession>A0A6H1Z8J1</accession>
<organism evidence="1">
    <name type="scientific">viral metagenome</name>
    <dbReference type="NCBI Taxonomy" id="1070528"/>
    <lineage>
        <taxon>unclassified sequences</taxon>
        <taxon>metagenomes</taxon>
        <taxon>organismal metagenomes</taxon>
    </lineage>
</organism>
<dbReference type="EMBL" id="MT144382">
    <property type="protein sequence ID" value="QJA43615.1"/>
    <property type="molecule type" value="Genomic_DNA"/>
</dbReference>
<protein>
    <recommendedName>
        <fullName evidence="3">DASH complex subunit Dad3</fullName>
    </recommendedName>
</protein>